<reference evidence="1" key="1">
    <citation type="submission" date="2018-06" db="EMBL/GenBank/DDBJ databases">
        <authorList>
            <person name="Zhirakovskaya E."/>
        </authorList>
    </citation>
    <scope>NUCLEOTIDE SEQUENCE</scope>
</reference>
<accession>A0A3B0RXM3</accession>
<organism evidence="1">
    <name type="scientific">hydrothermal vent metagenome</name>
    <dbReference type="NCBI Taxonomy" id="652676"/>
    <lineage>
        <taxon>unclassified sequences</taxon>
        <taxon>metagenomes</taxon>
        <taxon>ecological metagenomes</taxon>
    </lineage>
</organism>
<sequence length="36" mass="4349">MYISLTRNILYLPLALFYFLLSLPLFFINLCIPRKK</sequence>
<name>A0A3B0RXM3_9ZZZZ</name>
<dbReference type="AlphaFoldDB" id="A0A3B0RXM3"/>
<feature type="non-terminal residue" evidence="1">
    <location>
        <position position="36"/>
    </location>
</feature>
<proteinExistence type="predicted"/>
<evidence type="ECO:0000313" key="1">
    <source>
        <dbReference type="EMBL" id="VAV98310.1"/>
    </source>
</evidence>
<gene>
    <name evidence="1" type="ORF">MNBD_ALPHA01-1861</name>
</gene>
<protein>
    <submittedName>
        <fullName evidence="1">Uncharacterized protein</fullName>
    </submittedName>
</protein>
<dbReference type="EMBL" id="UOEJ01000100">
    <property type="protein sequence ID" value="VAV98310.1"/>
    <property type="molecule type" value="Genomic_DNA"/>
</dbReference>